<dbReference type="EMBL" id="JPMI01000022">
    <property type="protein sequence ID" value="KFA94253.1"/>
    <property type="molecule type" value="Genomic_DNA"/>
</dbReference>
<sequence>MPPFKRHVFVCTNRRPDGHPKGCCATKGAEDVRARFKEELEKRGMKGQMRANAAGCLDTCAFGVSVVVYPEGTWYGGVKPEDVPAIVDEHLVGGQPVERLLMPFSRKKAGE</sequence>
<dbReference type="CDD" id="cd02980">
    <property type="entry name" value="TRX_Fd_family"/>
    <property type="match status" value="1"/>
</dbReference>
<dbReference type="Gene3D" id="3.40.30.10">
    <property type="entry name" value="Glutaredoxin"/>
    <property type="match status" value="1"/>
</dbReference>
<evidence type="ECO:0000313" key="1">
    <source>
        <dbReference type="EMBL" id="KFA94253.1"/>
    </source>
</evidence>
<dbReference type="SUPFAM" id="SSF52833">
    <property type="entry name" value="Thioredoxin-like"/>
    <property type="match status" value="1"/>
</dbReference>
<evidence type="ECO:0000313" key="2">
    <source>
        <dbReference type="Proteomes" id="UP000028547"/>
    </source>
</evidence>
<dbReference type="AlphaFoldDB" id="A0A084T0L8"/>
<organism evidence="1 2">
    <name type="scientific">Archangium violaceum Cb vi76</name>
    <dbReference type="NCBI Taxonomy" id="1406225"/>
    <lineage>
        <taxon>Bacteria</taxon>
        <taxon>Pseudomonadati</taxon>
        <taxon>Myxococcota</taxon>
        <taxon>Myxococcia</taxon>
        <taxon>Myxococcales</taxon>
        <taxon>Cystobacterineae</taxon>
        <taxon>Archangiaceae</taxon>
        <taxon>Archangium</taxon>
    </lineage>
</organism>
<accession>A0A084T0L8</accession>
<dbReference type="InterPro" id="IPR036249">
    <property type="entry name" value="Thioredoxin-like_sf"/>
</dbReference>
<proteinExistence type="predicted"/>
<protein>
    <submittedName>
        <fullName evidence="1">Ferredoxin</fullName>
    </submittedName>
</protein>
<reference evidence="1 2" key="1">
    <citation type="submission" date="2014-07" db="EMBL/GenBank/DDBJ databases">
        <title>Draft Genome Sequence of Gephyronic Acid Producer, Cystobacter violaceus Strain Cb vi76.</title>
        <authorList>
            <person name="Stevens D.C."/>
            <person name="Young J."/>
            <person name="Carmichael R."/>
            <person name="Tan J."/>
            <person name="Taylor R.E."/>
        </authorList>
    </citation>
    <scope>NUCLEOTIDE SEQUENCE [LARGE SCALE GENOMIC DNA]</scope>
    <source>
        <strain evidence="1 2">Cb vi76</strain>
    </source>
</reference>
<gene>
    <name evidence="1" type="ORF">Q664_04150</name>
</gene>
<dbReference type="RefSeq" id="WP_043389949.1">
    <property type="nucleotide sequence ID" value="NZ_JPMI01000022.1"/>
</dbReference>
<comment type="caution">
    <text evidence="1">The sequence shown here is derived from an EMBL/GenBank/DDBJ whole genome shotgun (WGS) entry which is preliminary data.</text>
</comment>
<dbReference type="Proteomes" id="UP000028547">
    <property type="component" value="Unassembled WGS sequence"/>
</dbReference>
<name>A0A084T0L8_9BACT</name>